<feature type="compositionally biased region" description="Basic and acidic residues" evidence="10">
    <location>
        <begin position="969"/>
        <end position="980"/>
    </location>
</feature>
<dbReference type="KEGG" id="cthr:CTHT_0042740"/>
<name>G0SAL8_CHATD</name>
<feature type="region of interest" description="Disordered" evidence="10">
    <location>
        <begin position="745"/>
        <end position="792"/>
    </location>
</feature>
<keyword evidence="9 11" id="KW-0472">Membrane</keyword>
<keyword evidence="7 11" id="KW-1133">Transmembrane helix</keyword>
<dbReference type="HOGENOM" id="CLU_002786_0_0_1"/>
<accession>G0SAL8</accession>
<dbReference type="SUPFAM" id="SSF53474">
    <property type="entry name" value="alpha/beta-Hydrolases"/>
    <property type="match status" value="1"/>
</dbReference>
<evidence type="ECO:0000256" key="9">
    <source>
        <dbReference type="ARBA" id="ARBA00023136"/>
    </source>
</evidence>
<dbReference type="Gene3D" id="1.20.58.340">
    <property type="entry name" value="Magnesium transport protein CorA, transmembrane region"/>
    <property type="match status" value="1"/>
</dbReference>
<dbReference type="InterPro" id="IPR052374">
    <property type="entry name" value="SERAC1"/>
</dbReference>
<dbReference type="GeneID" id="18258312"/>
<dbReference type="eggNOG" id="KOG2029">
    <property type="taxonomic scope" value="Eukaryota"/>
</dbReference>
<feature type="region of interest" description="Disordered" evidence="10">
    <location>
        <begin position="943"/>
        <end position="981"/>
    </location>
</feature>
<reference evidence="13 14" key="1">
    <citation type="journal article" date="2011" name="Cell">
        <title>Insight into structure and assembly of the nuclear pore complex by utilizing the genome of a eukaryotic thermophile.</title>
        <authorList>
            <person name="Amlacher S."/>
            <person name="Sarges P."/>
            <person name="Flemming D."/>
            <person name="van Noort V."/>
            <person name="Kunze R."/>
            <person name="Devos D.P."/>
            <person name="Arumugam M."/>
            <person name="Bork P."/>
            <person name="Hurt E."/>
        </authorList>
    </citation>
    <scope>NUCLEOTIDE SEQUENCE [LARGE SCALE GENOMIC DNA]</scope>
    <source>
        <strain evidence="14">DSM 1495 / CBS 144.50 / IMI 039719</strain>
    </source>
</reference>
<dbReference type="InterPro" id="IPR029058">
    <property type="entry name" value="AB_hydrolase_fold"/>
</dbReference>
<evidence type="ECO:0000313" key="14">
    <source>
        <dbReference type="Proteomes" id="UP000008066"/>
    </source>
</evidence>
<dbReference type="SUPFAM" id="SSF144083">
    <property type="entry name" value="Magnesium transport protein CorA, transmembrane region"/>
    <property type="match status" value="1"/>
</dbReference>
<evidence type="ECO:0000256" key="8">
    <source>
        <dbReference type="ARBA" id="ARBA00023128"/>
    </source>
</evidence>
<feature type="compositionally biased region" description="Acidic residues" evidence="10">
    <location>
        <begin position="943"/>
        <end position="957"/>
    </location>
</feature>
<dbReference type="PANTHER" id="PTHR48182">
    <property type="entry name" value="PROTEIN SERAC1"/>
    <property type="match status" value="1"/>
</dbReference>
<dbReference type="Pfam" id="PF05057">
    <property type="entry name" value="DUF676"/>
    <property type="match status" value="1"/>
</dbReference>
<evidence type="ECO:0000256" key="3">
    <source>
        <dbReference type="ARBA" id="ARBA00004240"/>
    </source>
</evidence>
<dbReference type="OMA" id="WTFYETI"/>
<dbReference type="AlphaFoldDB" id="G0SAL8"/>
<keyword evidence="6" id="KW-0256">Endoplasmic reticulum</keyword>
<feature type="transmembrane region" description="Helical" evidence="11">
    <location>
        <begin position="1090"/>
        <end position="1112"/>
    </location>
</feature>
<evidence type="ECO:0000256" key="2">
    <source>
        <dbReference type="ARBA" id="ARBA00004173"/>
    </source>
</evidence>
<dbReference type="InterPro" id="IPR002523">
    <property type="entry name" value="MgTranspt_CorA/ZnTranspt_ZntB"/>
</dbReference>
<sequence>MESQNNRNTSPNRGMAAEAQVEREKAPYQLDTLSSAPLETWDFPGEQSLQDVDEATTVANHPLTEKAPRVTLSRPEGGPGFVEISGDVGGPGTNETRVDVIVVPCPGADPLQTWTYDPALESDTSSIPGDHGSKASFRIPTPWVTKDLRSHVNTARVCVYTHGKLKEGMTLESLAEDLLRQVTSLRAESSSRPIFFIAHSIGGLVVKNALVRASQSKRYLEIMEFCHGVAFFGTPHRGSSYMSMPNLKESIQDLLNLESALPASLAQQIRVNNAGLIDLHDRFVDLASELRLWSFYETQESQLSGSGAGFDEVQFGAPLVSVKSAMLQIWQEDVYAVESDHARLATFGPANRGILESYLEDFADAVNKAAELSYAHPHHPLHLRDLVNVEITGFYEDPDAPTTLPRYSSPHPGSESVSFLRLYTTKSPYRNFLKLGPERCLQDRLHKTVKRSRSRERLADRSEQDQPSKKLIKEGSGLGISAALVGLSHGAATLHVPGSDEGLPFGRRPSDAHMRPPSPDSIASVSSTVSNTGMRLATDFPDVGSSGFSAFLTDKQRAEILVKEHDMGIAGFSRPDPSRRKFMWIHLPFNNPAWVKEMFSTLEKHMGHDSSRIFDYENWEARLVQNRHSESQPAFLKATCKVLSPTDRAASPRVSGTQTGPMIQGNTPTYFFVYLPYLHFDTYRSMVRRRKLIRERYRRGRAKPVPQELAEHGSLELKMIWEYIGYDPPVNCRRTLDQFGHSSLRDTEARDDDQMLYKLTRKDPEPIDLENTKSASNPSTDTLRNKKSVESGLHSQYMGSRSKLMSRMEFDIEPEDDLKDGLVLMVDQLWLWSIDTTGTPETLMTFFPRRESSPTEGTLFQQADLRNSVYNELNGDLTGRTENALDLAALIVFHAVTVLLDRSSHPDLEIFRLFDEAIGMLSERMTVYMKRFRMHALEVDDGDVNEEDDFDDSDSEGESPSAIKKRHRRELERSERENRENTSALLELRDLEDELNTLESLFITQKKAIEEMRNKYVEKYNEVTKYGQEYLNEALEYLQEYLETTDEMKKRVQATRTDYEKMLELVQRQAQVDEVRWSRLQAELASSQNLSVMIFTTYTVIFLPLTFFTGLFGMNTIEWQDENIPSLKKIGAISLPASVALIILSLVAAFNWRVQKTVKVAFKRTKMAWKKTKRFYQEKLEPESRKEARRKRREEKRRKLHEMRMSGDSDQAYDFWAMLRRQQRNMQHQIPEVNRHHRPRGE</sequence>
<evidence type="ECO:0000256" key="6">
    <source>
        <dbReference type="ARBA" id="ARBA00022824"/>
    </source>
</evidence>
<gene>
    <name evidence="13" type="ORF">CTHT_0042740</name>
</gene>
<dbReference type="Gene3D" id="3.40.50.1820">
    <property type="entry name" value="alpha/beta hydrolase"/>
    <property type="match status" value="1"/>
</dbReference>
<feature type="compositionally biased region" description="Basic and acidic residues" evidence="10">
    <location>
        <begin position="745"/>
        <end position="765"/>
    </location>
</feature>
<dbReference type="GO" id="GO:0046873">
    <property type="term" value="F:metal ion transmembrane transporter activity"/>
    <property type="evidence" value="ECO:0007669"/>
    <property type="project" value="InterPro"/>
</dbReference>
<evidence type="ECO:0000256" key="11">
    <source>
        <dbReference type="SAM" id="Phobius"/>
    </source>
</evidence>
<dbReference type="GO" id="GO:0005783">
    <property type="term" value="C:endoplasmic reticulum"/>
    <property type="evidence" value="ECO:0007669"/>
    <property type="project" value="UniProtKB-SubCell"/>
</dbReference>
<dbReference type="OrthoDB" id="361039at2759"/>
<evidence type="ECO:0000256" key="7">
    <source>
        <dbReference type="ARBA" id="ARBA00022989"/>
    </source>
</evidence>
<dbReference type="EMBL" id="GL988043">
    <property type="protein sequence ID" value="EGS19790.1"/>
    <property type="molecule type" value="Genomic_DNA"/>
</dbReference>
<dbReference type="PANTHER" id="PTHR48182:SF2">
    <property type="entry name" value="PROTEIN SERAC1"/>
    <property type="match status" value="1"/>
</dbReference>
<feature type="compositionally biased region" description="Polar residues" evidence="10">
    <location>
        <begin position="772"/>
        <end position="782"/>
    </location>
</feature>
<dbReference type="RefSeq" id="XP_006694675.1">
    <property type="nucleotide sequence ID" value="XM_006694612.1"/>
</dbReference>
<organism evidence="14">
    <name type="scientific">Chaetomium thermophilum (strain DSM 1495 / CBS 144.50 / IMI 039719)</name>
    <name type="common">Thermochaetoides thermophila</name>
    <dbReference type="NCBI Taxonomy" id="759272"/>
    <lineage>
        <taxon>Eukaryota</taxon>
        <taxon>Fungi</taxon>
        <taxon>Dikarya</taxon>
        <taxon>Ascomycota</taxon>
        <taxon>Pezizomycotina</taxon>
        <taxon>Sordariomycetes</taxon>
        <taxon>Sordariomycetidae</taxon>
        <taxon>Sordariales</taxon>
        <taxon>Chaetomiaceae</taxon>
        <taxon>Thermochaetoides</taxon>
    </lineage>
</organism>
<evidence type="ECO:0000256" key="10">
    <source>
        <dbReference type="SAM" id="MobiDB-lite"/>
    </source>
</evidence>
<evidence type="ECO:0000313" key="13">
    <source>
        <dbReference type="EMBL" id="EGS19790.1"/>
    </source>
</evidence>
<feature type="transmembrane region" description="Helical" evidence="11">
    <location>
        <begin position="1133"/>
        <end position="1152"/>
    </location>
</feature>
<evidence type="ECO:0000256" key="4">
    <source>
        <dbReference type="ARBA" id="ARBA00007920"/>
    </source>
</evidence>
<keyword evidence="8" id="KW-0496">Mitochondrion</keyword>
<feature type="region of interest" description="Disordered" evidence="10">
    <location>
        <begin position="506"/>
        <end position="526"/>
    </location>
</feature>
<feature type="domain" description="DUF676" evidence="12">
    <location>
        <begin position="170"/>
        <end position="244"/>
    </location>
</feature>
<dbReference type="GO" id="GO:0005739">
    <property type="term" value="C:mitochondrion"/>
    <property type="evidence" value="ECO:0007669"/>
    <property type="project" value="UniProtKB-SubCell"/>
</dbReference>
<comment type="similarity">
    <text evidence="4">Belongs to the putative lipase ROG1 family.</text>
</comment>
<feature type="region of interest" description="Disordered" evidence="10">
    <location>
        <begin position="1180"/>
        <end position="1206"/>
    </location>
</feature>
<protein>
    <recommendedName>
        <fullName evidence="12">DUF676 domain-containing protein</fullName>
    </recommendedName>
</protein>
<dbReference type="InterPro" id="IPR045863">
    <property type="entry name" value="CorA_TM1_TM2"/>
</dbReference>
<dbReference type="GO" id="GO:0016020">
    <property type="term" value="C:membrane"/>
    <property type="evidence" value="ECO:0007669"/>
    <property type="project" value="UniProtKB-SubCell"/>
</dbReference>
<dbReference type="Pfam" id="PF01544">
    <property type="entry name" value="CorA"/>
    <property type="match status" value="1"/>
</dbReference>
<evidence type="ECO:0000256" key="5">
    <source>
        <dbReference type="ARBA" id="ARBA00022692"/>
    </source>
</evidence>
<feature type="compositionally biased region" description="Basic residues" evidence="10">
    <location>
        <begin position="1187"/>
        <end position="1201"/>
    </location>
</feature>
<proteinExistence type="inferred from homology"/>
<comment type="subcellular location">
    <subcellularLocation>
        <location evidence="3">Endoplasmic reticulum</location>
    </subcellularLocation>
    <subcellularLocation>
        <location evidence="1">Membrane</location>
        <topology evidence="1">Multi-pass membrane protein</topology>
    </subcellularLocation>
    <subcellularLocation>
        <location evidence="2">Mitochondrion</location>
    </subcellularLocation>
</comment>
<evidence type="ECO:0000259" key="12">
    <source>
        <dbReference type="Pfam" id="PF05057"/>
    </source>
</evidence>
<keyword evidence="14" id="KW-1185">Reference proteome</keyword>
<feature type="compositionally biased region" description="Polar residues" evidence="10">
    <location>
        <begin position="1"/>
        <end position="12"/>
    </location>
</feature>
<keyword evidence="5 11" id="KW-0812">Transmembrane</keyword>
<dbReference type="Proteomes" id="UP000008066">
    <property type="component" value="Unassembled WGS sequence"/>
</dbReference>
<evidence type="ECO:0000256" key="1">
    <source>
        <dbReference type="ARBA" id="ARBA00004141"/>
    </source>
</evidence>
<feature type="region of interest" description="Disordered" evidence="10">
    <location>
        <begin position="446"/>
        <end position="473"/>
    </location>
</feature>
<dbReference type="InterPro" id="IPR007751">
    <property type="entry name" value="DUF676_lipase-like"/>
</dbReference>
<feature type="compositionally biased region" description="Basic and acidic residues" evidence="10">
    <location>
        <begin position="455"/>
        <end position="473"/>
    </location>
</feature>
<feature type="region of interest" description="Disordered" evidence="10">
    <location>
        <begin position="1"/>
        <end position="26"/>
    </location>
</feature>